<gene>
    <name evidence="5" type="ORF">F6J89_29990</name>
</gene>
<reference evidence="5" key="1">
    <citation type="submission" date="2019-11" db="EMBL/GenBank/DDBJ databases">
        <title>Genomic insights into an expanded diversity of filamentous marine cyanobacteria reveals the extraordinary biosynthetic potential of Moorea and Okeania.</title>
        <authorList>
            <person name="Ferreira Leao T."/>
            <person name="Wang M."/>
            <person name="Moss N."/>
            <person name="Da Silva R."/>
            <person name="Sanders J."/>
            <person name="Nurk S."/>
            <person name="Gurevich A."/>
            <person name="Humphrey G."/>
            <person name="Reher R."/>
            <person name="Zhu Q."/>
            <person name="Belda-Ferre P."/>
            <person name="Glukhov E."/>
            <person name="Rex R."/>
            <person name="Dorrestein P.C."/>
            <person name="Knight R."/>
            <person name="Pevzner P."/>
            <person name="Gerwick W.H."/>
            <person name="Gerwick L."/>
        </authorList>
    </citation>
    <scope>NUCLEOTIDE SEQUENCE</scope>
    <source>
        <strain evidence="5">SIO1C4</strain>
    </source>
</reference>
<organism evidence="5">
    <name type="scientific">Symploca sp. SIO1C4</name>
    <dbReference type="NCBI Taxonomy" id="2607765"/>
    <lineage>
        <taxon>Bacteria</taxon>
        <taxon>Bacillati</taxon>
        <taxon>Cyanobacteriota</taxon>
        <taxon>Cyanophyceae</taxon>
        <taxon>Coleofasciculales</taxon>
        <taxon>Coleofasciculaceae</taxon>
        <taxon>Symploca</taxon>
    </lineage>
</organism>
<dbReference type="SUPFAM" id="SSF51905">
    <property type="entry name" value="FAD/NAD(P)-binding domain"/>
    <property type="match status" value="1"/>
</dbReference>
<keyword evidence="2" id="KW-0285">Flavoprotein</keyword>
<dbReference type="InterPro" id="IPR036188">
    <property type="entry name" value="FAD/NAD-bd_sf"/>
</dbReference>
<sequence length="72" mass="8172">MTLQHVVIIGAGPSGLLLAHYLLRQGNYQIDIYERRRDTHLSDVSSERTFPISLQERGRKALRAIKGLEEAI</sequence>
<feature type="non-terminal residue" evidence="5">
    <location>
        <position position="72"/>
    </location>
</feature>
<dbReference type="PANTHER" id="PTHR46028:SF2">
    <property type="entry name" value="KYNURENINE 3-MONOOXYGENASE"/>
    <property type="match status" value="1"/>
</dbReference>
<dbReference type="PANTHER" id="PTHR46028">
    <property type="entry name" value="KYNURENINE 3-MONOOXYGENASE"/>
    <property type="match status" value="1"/>
</dbReference>
<name>A0A6B3NJ07_9CYAN</name>
<dbReference type="Gene3D" id="3.50.50.60">
    <property type="entry name" value="FAD/NAD(P)-binding domain"/>
    <property type="match status" value="1"/>
</dbReference>
<dbReference type="Pfam" id="PF13450">
    <property type="entry name" value="NAD_binding_8"/>
    <property type="match status" value="1"/>
</dbReference>
<evidence type="ECO:0000313" key="5">
    <source>
        <dbReference type="EMBL" id="NER31730.1"/>
    </source>
</evidence>
<comment type="cofactor">
    <cofactor evidence="1">
        <name>FAD</name>
        <dbReference type="ChEBI" id="CHEBI:57692"/>
    </cofactor>
</comment>
<dbReference type="GO" id="GO:0070189">
    <property type="term" value="P:kynurenine metabolic process"/>
    <property type="evidence" value="ECO:0007669"/>
    <property type="project" value="TreeGrafter"/>
</dbReference>
<evidence type="ECO:0000256" key="3">
    <source>
        <dbReference type="ARBA" id="ARBA00022827"/>
    </source>
</evidence>
<dbReference type="GO" id="GO:0004502">
    <property type="term" value="F:kynurenine 3-monooxygenase activity"/>
    <property type="evidence" value="ECO:0007669"/>
    <property type="project" value="TreeGrafter"/>
</dbReference>
<evidence type="ECO:0000256" key="1">
    <source>
        <dbReference type="ARBA" id="ARBA00001974"/>
    </source>
</evidence>
<evidence type="ECO:0000256" key="4">
    <source>
        <dbReference type="ARBA" id="ARBA00023002"/>
    </source>
</evidence>
<keyword evidence="4" id="KW-0560">Oxidoreductase</keyword>
<proteinExistence type="predicted"/>
<dbReference type="EMBL" id="JAAHFQ010000917">
    <property type="protein sequence ID" value="NER31730.1"/>
    <property type="molecule type" value="Genomic_DNA"/>
</dbReference>
<accession>A0A6B3NJ07</accession>
<dbReference type="AlphaFoldDB" id="A0A6B3NJ07"/>
<keyword evidence="3" id="KW-0274">FAD</keyword>
<evidence type="ECO:0000256" key="2">
    <source>
        <dbReference type="ARBA" id="ARBA00022630"/>
    </source>
</evidence>
<protein>
    <submittedName>
        <fullName evidence="5">NAD(P)-binding protein</fullName>
    </submittedName>
</protein>
<comment type="caution">
    <text evidence="5">The sequence shown here is derived from an EMBL/GenBank/DDBJ whole genome shotgun (WGS) entry which is preliminary data.</text>
</comment>